<dbReference type="CDD" id="cd07717">
    <property type="entry name" value="RNaseZ_ZiPD-like_MBL-fold"/>
    <property type="match status" value="1"/>
</dbReference>
<keyword evidence="6 8" id="KW-0378">Hydrolase</keyword>
<proteinExistence type="inferred from homology"/>
<name>A0A2T0B4W7_9CLOT</name>
<comment type="cofactor">
    <cofactor evidence="8">
        <name>Zn(2+)</name>
        <dbReference type="ChEBI" id="CHEBI:29105"/>
    </cofactor>
    <text evidence="8">Binds 2 Zn(2+) ions.</text>
</comment>
<dbReference type="InterPro" id="IPR013471">
    <property type="entry name" value="RNase_Z/BN"/>
</dbReference>
<dbReference type="GO" id="GO:0042781">
    <property type="term" value="F:3'-tRNA processing endoribonuclease activity"/>
    <property type="evidence" value="ECO:0007669"/>
    <property type="project" value="UniProtKB-UniRule"/>
</dbReference>
<dbReference type="GO" id="GO:0008270">
    <property type="term" value="F:zinc ion binding"/>
    <property type="evidence" value="ECO:0007669"/>
    <property type="project" value="UniProtKB-UniRule"/>
</dbReference>
<comment type="similarity">
    <text evidence="8">Belongs to the RNase Z family.</text>
</comment>
<evidence type="ECO:0000256" key="3">
    <source>
        <dbReference type="ARBA" id="ARBA00022722"/>
    </source>
</evidence>
<organism evidence="9 10">
    <name type="scientific">Clostridium liquoris</name>
    <dbReference type="NCBI Taxonomy" id="1289519"/>
    <lineage>
        <taxon>Bacteria</taxon>
        <taxon>Bacillati</taxon>
        <taxon>Bacillota</taxon>
        <taxon>Clostridia</taxon>
        <taxon>Eubacteriales</taxon>
        <taxon>Clostridiaceae</taxon>
        <taxon>Clostridium</taxon>
    </lineage>
</organism>
<feature type="binding site" evidence="8">
    <location>
        <position position="207"/>
    </location>
    <ligand>
        <name>Zn(2+)</name>
        <dbReference type="ChEBI" id="CHEBI:29105"/>
        <label>2</label>
        <note>catalytic</note>
    </ligand>
</feature>
<protein>
    <recommendedName>
        <fullName evidence="8">Ribonuclease Z</fullName>
        <shortName evidence="8">RNase Z</shortName>
        <ecNumber evidence="8">3.1.26.11</ecNumber>
    </recommendedName>
    <alternativeName>
        <fullName evidence="8">tRNA 3 endonuclease</fullName>
    </alternativeName>
    <alternativeName>
        <fullName evidence="8">tRNase Z</fullName>
    </alternativeName>
</protein>
<feature type="binding site" evidence="8">
    <location>
        <position position="207"/>
    </location>
    <ligand>
        <name>Zn(2+)</name>
        <dbReference type="ChEBI" id="CHEBI:29105"/>
        <label>1</label>
        <note>catalytic</note>
    </ligand>
</feature>
<dbReference type="NCBIfam" id="NF000801">
    <property type="entry name" value="PRK00055.1-3"/>
    <property type="match status" value="1"/>
</dbReference>
<keyword evidence="3 8" id="KW-0540">Nuclease</keyword>
<feature type="binding site" evidence="8">
    <location>
        <position position="66"/>
    </location>
    <ligand>
        <name>Zn(2+)</name>
        <dbReference type="ChEBI" id="CHEBI:29105"/>
        <label>2</label>
        <note>catalytic</note>
    </ligand>
</feature>
<evidence type="ECO:0000256" key="5">
    <source>
        <dbReference type="ARBA" id="ARBA00022759"/>
    </source>
</evidence>
<keyword evidence="5 8" id="KW-0255">Endonuclease</keyword>
<dbReference type="PANTHER" id="PTHR46018">
    <property type="entry name" value="ZINC PHOSPHODIESTERASE ELAC PROTEIN 1"/>
    <property type="match status" value="1"/>
</dbReference>
<evidence type="ECO:0000256" key="7">
    <source>
        <dbReference type="ARBA" id="ARBA00022833"/>
    </source>
</evidence>
<feature type="binding site" evidence="8">
    <location>
        <position position="65"/>
    </location>
    <ligand>
        <name>Zn(2+)</name>
        <dbReference type="ChEBI" id="CHEBI:29105"/>
        <label>2</label>
        <note>catalytic</note>
    </ligand>
</feature>
<reference evidence="9 10" key="1">
    <citation type="submission" date="2018-03" db="EMBL/GenBank/DDBJ databases">
        <title>Genome sequence of Clostridium liquoris DSM 100320.</title>
        <authorList>
            <person name="Poehlein A."/>
            <person name="Daniel R."/>
        </authorList>
    </citation>
    <scope>NUCLEOTIDE SEQUENCE [LARGE SCALE GENOMIC DNA]</scope>
    <source>
        <strain evidence="9 10">DSM 100320</strain>
    </source>
</reference>
<dbReference type="EC" id="3.1.26.11" evidence="8"/>
<feature type="binding site" evidence="8">
    <location>
        <position position="61"/>
    </location>
    <ligand>
        <name>Zn(2+)</name>
        <dbReference type="ChEBI" id="CHEBI:29105"/>
        <label>1</label>
        <note>catalytic</note>
    </ligand>
</feature>
<dbReference type="Pfam" id="PF23023">
    <property type="entry name" value="Anti-Pycsar_Apyc1"/>
    <property type="match status" value="1"/>
</dbReference>
<evidence type="ECO:0000256" key="4">
    <source>
        <dbReference type="ARBA" id="ARBA00022723"/>
    </source>
</evidence>
<keyword evidence="4 8" id="KW-0479">Metal-binding</keyword>
<feature type="active site" description="Proton acceptor" evidence="8">
    <location>
        <position position="65"/>
    </location>
</feature>
<evidence type="ECO:0000313" key="10">
    <source>
        <dbReference type="Proteomes" id="UP000239706"/>
    </source>
</evidence>
<dbReference type="HAMAP" id="MF_01818">
    <property type="entry name" value="RNase_Z_BN"/>
    <property type="match status" value="1"/>
</dbReference>
<comment type="caution">
    <text evidence="9">The sequence shown here is derived from an EMBL/GenBank/DDBJ whole genome shotgun (WGS) entry which is preliminary data.</text>
</comment>
<dbReference type="EMBL" id="PVXO01000034">
    <property type="protein sequence ID" value="PRR78938.1"/>
    <property type="molecule type" value="Genomic_DNA"/>
</dbReference>
<dbReference type="AlphaFoldDB" id="A0A2T0B4W7"/>
<evidence type="ECO:0000256" key="6">
    <source>
        <dbReference type="ARBA" id="ARBA00022801"/>
    </source>
</evidence>
<dbReference type="Proteomes" id="UP000239706">
    <property type="component" value="Unassembled WGS sequence"/>
</dbReference>
<feature type="binding site" evidence="8">
    <location>
        <position position="63"/>
    </location>
    <ligand>
        <name>Zn(2+)</name>
        <dbReference type="ChEBI" id="CHEBI:29105"/>
        <label>1</label>
        <note>catalytic</note>
    </ligand>
</feature>
<sequence length="303" mass="33751">MLNITLLGCGGSLPTPNRFLTSLLINYSGYKILLDCGEGTQVAMKINKTGFKDIHLICFTHFHADHVLGLPGLLLTIANSGRVEPLTIIGPKGCTEVINCLRVLCPELPYEINIIENIDSCENVFSIKDLTVNILSLQHTLPCNGYSFILKRRAKFDAAKAIKNNVPKFLWSKLQKGQCIDYEGKTYSPSMVLGNERQGLKVTYITDTRPIDDIIPFAFNSNLFICEGMYGDDSYLDKALSNKHMLFSEAANLALNAKVQELWLTHFSPGLANPEDYIERARGIFNNTEIGKDGMAKTLFFSE</sequence>
<dbReference type="InterPro" id="IPR036866">
    <property type="entry name" value="RibonucZ/Hydroxyglut_hydro"/>
</dbReference>
<evidence type="ECO:0000313" key="9">
    <source>
        <dbReference type="EMBL" id="PRR78938.1"/>
    </source>
</evidence>
<comment type="catalytic activity">
    <reaction evidence="8">
        <text>Endonucleolytic cleavage of RNA, removing extra 3' nucleotides from tRNA precursor, generating 3' termini of tRNAs. A 3'-hydroxy group is left at the tRNA terminus and a 5'-phosphoryl group is left at the trailer molecule.</text>
        <dbReference type="EC" id="3.1.26.11"/>
    </reaction>
</comment>
<keyword evidence="10" id="KW-1185">Reference proteome</keyword>
<dbReference type="PANTHER" id="PTHR46018:SF2">
    <property type="entry name" value="ZINC PHOSPHODIESTERASE ELAC PROTEIN 1"/>
    <property type="match status" value="1"/>
</dbReference>
<dbReference type="RefSeq" id="WP_106063393.1">
    <property type="nucleotide sequence ID" value="NZ_PVXO01000034.1"/>
</dbReference>
<dbReference type="SUPFAM" id="SSF56281">
    <property type="entry name" value="Metallo-hydrolase/oxidoreductase"/>
    <property type="match status" value="1"/>
</dbReference>
<comment type="function">
    <text evidence="8">Zinc phosphodiesterase, which displays some tRNA 3'-processing endonuclease activity. Probably involved in tRNA maturation, by removing a 3'-trailer from precursor tRNA.</text>
</comment>
<comment type="subunit">
    <text evidence="1 8">Homodimer.</text>
</comment>
<dbReference type="NCBIfam" id="TIGR02651">
    <property type="entry name" value="RNase_Z"/>
    <property type="match status" value="1"/>
</dbReference>
<evidence type="ECO:0000256" key="8">
    <source>
        <dbReference type="HAMAP-Rule" id="MF_01818"/>
    </source>
</evidence>
<dbReference type="OrthoDB" id="9800940at2"/>
<keyword evidence="7 8" id="KW-0862">Zinc</keyword>
<feature type="binding site" evidence="8">
    <location>
        <position position="139"/>
    </location>
    <ligand>
        <name>Zn(2+)</name>
        <dbReference type="ChEBI" id="CHEBI:29105"/>
        <label>1</label>
        <note>catalytic</note>
    </ligand>
</feature>
<dbReference type="Gene3D" id="3.60.15.10">
    <property type="entry name" value="Ribonuclease Z/Hydroxyacylglutathione hydrolase-like"/>
    <property type="match status" value="1"/>
</dbReference>
<accession>A0A2T0B4W7</accession>
<feature type="binding site" evidence="8">
    <location>
        <position position="266"/>
    </location>
    <ligand>
        <name>Zn(2+)</name>
        <dbReference type="ChEBI" id="CHEBI:29105"/>
        <label>2</label>
        <note>catalytic</note>
    </ligand>
</feature>
<evidence type="ECO:0000256" key="2">
    <source>
        <dbReference type="ARBA" id="ARBA00022694"/>
    </source>
</evidence>
<gene>
    <name evidence="9" type="primary">rbn</name>
    <name evidence="8" type="synonym">rnz</name>
    <name evidence="9" type="ORF">CLLI_12770</name>
</gene>
<evidence type="ECO:0000256" key="1">
    <source>
        <dbReference type="ARBA" id="ARBA00011738"/>
    </source>
</evidence>
<keyword evidence="2 8" id="KW-0819">tRNA processing</keyword>